<name>A1ZCC8_MICM2</name>
<dbReference type="InterPro" id="IPR029058">
    <property type="entry name" value="AB_hydrolase_fold"/>
</dbReference>
<dbReference type="InterPro" id="IPR005152">
    <property type="entry name" value="Lipase_secreted"/>
</dbReference>
<dbReference type="SUPFAM" id="SSF53474">
    <property type="entry name" value="alpha/beta-Hydrolases"/>
    <property type="match status" value="1"/>
</dbReference>
<dbReference type="Proteomes" id="UP000004095">
    <property type="component" value="Unassembled WGS sequence"/>
</dbReference>
<dbReference type="eggNOG" id="COG1506">
    <property type="taxonomic scope" value="Bacteria"/>
</dbReference>
<dbReference type="PANTHER" id="PTHR34853:SF1">
    <property type="entry name" value="LIPASE 5"/>
    <property type="match status" value="1"/>
</dbReference>
<protein>
    <submittedName>
        <fullName evidence="1">Lipoprotein, putative</fullName>
    </submittedName>
</protein>
<dbReference type="Pfam" id="PF03583">
    <property type="entry name" value="LIP"/>
    <property type="match status" value="1"/>
</dbReference>
<dbReference type="EMBL" id="AAWS01000001">
    <property type="protein sequence ID" value="EAY31930.1"/>
    <property type="molecule type" value="Genomic_DNA"/>
</dbReference>
<keyword evidence="2" id="KW-1185">Reference proteome</keyword>
<dbReference type="PIRSF" id="PIRSF029171">
    <property type="entry name" value="Esterase_LipA"/>
    <property type="match status" value="1"/>
</dbReference>
<organism evidence="1 2">
    <name type="scientific">Microscilla marina ATCC 23134</name>
    <dbReference type="NCBI Taxonomy" id="313606"/>
    <lineage>
        <taxon>Bacteria</taxon>
        <taxon>Pseudomonadati</taxon>
        <taxon>Bacteroidota</taxon>
        <taxon>Cytophagia</taxon>
        <taxon>Cytophagales</taxon>
        <taxon>Microscillaceae</taxon>
        <taxon>Microscilla</taxon>
    </lineage>
</organism>
<dbReference type="AlphaFoldDB" id="A1ZCC8"/>
<dbReference type="Gene3D" id="1.10.260.160">
    <property type="match status" value="1"/>
</dbReference>
<dbReference type="PANTHER" id="PTHR34853">
    <property type="match status" value="1"/>
</dbReference>
<accession>A1ZCC8</accession>
<dbReference type="GO" id="GO:0016042">
    <property type="term" value="P:lipid catabolic process"/>
    <property type="evidence" value="ECO:0007669"/>
    <property type="project" value="InterPro"/>
</dbReference>
<evidence type="ECO:0000313" key="1">
    <source>
        <dbReference type="EMBL" id="EAY31930.1"/>
    </source>
</evidence>
<gene>
    <name evidence="1" type="ORF">M23134_01959</name>
</gene>
<sequence length="407" mass="44953">MVFTKKISKDMKKLFYISLFFSLVLASCNKKQDENVLPEAQYLVQSELVGEFTGAQIKARYANNTEVAPFLGLLPLNTVKVYNITYNTVDVSGNAIIASGALIVPVESKPYALVSYQHGTITADEEAPSNYQPNSESYTSGTLFSAAGYVVSMPDYIGYGASKNLAHPYEHAASLASASRDMLRASREFCARNNVALNNQLFLAGYSEGGYASMALHKLLETSHHDEFTVTASIPGAGAYNKTAFAKYVVSKNEKLSFINAYLWVLDTYNDVYKLNRSFDAYINEPYASQLANATPAIGIQIEVEQNPQLLFKQSFLDGVRDETDAAFLNATKDNDIYNWTPKAPIRMFHGTADDFVPFFNSQNAYDAMRANGATQVELIPIEGGNHFTSIATYTLGLFNYLAQFNQ</sequence>
<proteinExistence type="predicted"/>
<evidence type="ECO:0000313" key="2">
    <source>
        <dbReference type="Proteomes" id="UP000004095"/>
    </source>
</evidence>
<dbReference type="ESTHER" id="9bact-a1zcc8">
    <property type="family name" value="Fungal-Bact_LIP"/>
</dbReference>
<dbReference type="Gene3D" id="3.40.50.1820">
    <property type="entry name" value="alpha/beta hydrolase"/>
    <property type="match status" value="1"/>
</dbReference>
<keyword evidence="1" id="KW-0449">Lipoprotein</keyword>
<dbReference type="PROSITE" id="PS51257">
    <property type="entry name" value="PROKAR_LIPOPROTEIN"/>
    <property type="match status" value="1"/>
</dbReference>
<reference evidence="1 2" key="1">
    <citation type="submission" date="2007-01" db="EMBL/GenBank/DDBJ databases">
        <authorList>
            <person name="Haygood M."/>
            <person name="Podell S."/>
            <person name="Anderson C."/>
            <person name="Hopkinson B."/>
            <person name="Roe K."/>
            <person name="Barbeau K."/>
            <person name="Gaasterland T."/>
            <person name="Ferriera S."/>
            <person name="Johnson J."/>
            <person name="Kravitz S."/>
            <person name="Beeson K."/>
            <person name="Sutton G."/>
            <person name="Rogers Y.-H."/>
            <person name="Friedman R."/>
            <person name="Frazier M."/>
            <person name="Venter J.C."/>
        </authorList>
    </citation>
    <scope>NUCLEOTIDE SEQUENCE [LARGE SCALE GENOMIC DNA]</scope>
    <source>
        <strain evidence="1 2">ATCC 23134</strain>
    </source>
</reference>
<dbReference type="GO" id="GO:0004806">
    <property type="term" value="F:triacylglycerol lipase activity"/>
    <property type="evidence" value="ECO:0007669"/>
    <property type="project" value="InterPro"/>
</dbReference>
<comment type="caution">
    <text evidence="1">The sequence shown here is derived from an EMBL/GenBank/DDBJ whole genome shotgun (WGS) entry which is preliminary data.</text>
</comment>